<comment type="caution">
    <text evidence="2">The sequence shown here is derived from an EMBL/GenBank/DDBJ whole genome shotgun (WGS) entry which is preliminary data.</text>
</comment>
<gene>
    <name evidence="2" type="ORF">HNR44_002732</name>
</gene>
<sequence>MSEERLKTLEGYMEQLNQMVEENNKDIVQLKETFKEERLLNQQRHEEFKEEKMLNQQRHEVLLKELRNQNVDVEYLRDQGSKHDMKINRLKTAIQ</sequence>
<dbReference type="EMBL" id="JACHHJ010000004">
    <property type="protein sequence ID" value="MBB6450742.1"/>
    <property type="molecule type" value="Genomic_DNA"/>
</dbReference>
<dbReference type="RefSeq" id="WP_184404807.1">
    <property type="nucleotide sequence ID" value="NZ_JACHHJ010000004.1"/>
</dbReference>
<protein>
    <submittedName>
        <fullName evidence="2">Uncharacterized protein</fullName>
    </submittedName>
</protein>
<evidence type="ECO:0000313" key="2">
    <source>
        <dbReference type="EMBL" id="MBB6450742.1"/>
    </source>
</evidence>
<evidence type="ECO:0000256" key="1">
    <source>
        <dbReference type="SAM" id="Coils"/>
    </source>
</evidence>
<reference evidence="2 3" key="1">
    <citation type="submission" date="2020-08" db="EMBL/GenBank/DDBJ databases">
        <title>Genomic Encyclopedia of Type Strains, Phase IV (KMG-IV): sequencing the most valuable type-strain genomes for metagenomic binning, comparative biology and taxonomic classification.</title>
        <authorList>
            <person name="Goeker M."/>
        </authorList>
    </citation>
    <scope>NUCLEOTIDE SEQUENCE [LARGE SCALE GENOMIC DNA]</scope>
    <source>
        <strain evidence="2 3">DSM 21769</strain>
    </source>
</reference>
<proteinExistence type="predicted"/>
<keyword evidence="3" id="KW-1185">Reference proteome</keyword>
<feature type="coiled-coil region" evidence="1">
    <location>
        <begin position="6"/>
        <end position="69"/>
    </location>
</feature>
<dbReference type="AlphaFoldDB" id="A0A841Q075"/>
<organism evidence="2 3">
    <name type="scientific">Geomicrobium halophilum</name>
    <dbReference type="NCBI Taxonomy" id="549000"/>
    <lineage>
        <taxon>Bacteria</taxon>
        <taxon>Bacillati</taxon>
        <taxon>Bacillota</taxon>
        <taxon>Bacilli</taxon>
        <taxon>Bacillales</taxon>
        <taxon>Geomicrobium</taxon>
    </lineage>
</organism>
<name>A0A841Q075_9BACL</name>
<dbReference type="Proteomes" id="UP000568839">
    <property type="component" value="Unassembled WGS sequence"/>
</dbReference>
<accession>A0A841Q075</accession>
<keyword evidence="1" id="KW-0175">Coiled coil</keyword>
<evidence type="ECO:0000313" key="3">
    <source>
        <dbReference type="Proteomes" id="UP000568839"/>
    </source>
</evidence>